<dbReference type="Ensembl" id="ENSPMRT00000002059.1">
    <property type="protein sequence ID" value="ENSPMRP00000001936.1"/>
    <property type="gene ID" value="ENSPMRG00000001421.1"/>
</dbReference>
<sequence length="76" mass="9088">EPGRILWQRGGRWMCRRKQDLVDPYTTVREHCEQIEKCVKAWERLEECTEALFAFLHARDHCGSETLHGFCNLKRL</sequence>
<dbReference type="SUPFAM" id="SSF81531">
    <property type="entry name" value="Non-heme 11 kDa protein of cytochrome bc1 complex (Ubiquinol-cytochrome c reductase)"/>
    <property type="match status" value="1"/>
</dbReference>
<organism evidence="1 2">
    <name type="scientific">Podarcis muralis</name>
    <name type="common">Wall lizard</name>
    <name type="synonym">Lacerta muralis</name>
    <dbReference type="NCBI Taxonomy" id="64176"/>
    <lineage>
        <taxon>Eukaryota</taxon>
        <taxon>Metazoa</taxon>
        <taxon>Chordata</taxon>
        <taxon>Craniata</taxon>
        <taxon>Vertebrata</taxon>
        <taxon>Euteleostomi</taxon>
        <taxon>Lepidosauria</taxon>
        <taxon>Squamata</taxon>
        <taxon>Bifurcata</taxon>
        <taxon>Unidentata</taxon>
        <taxon>Episquamata</taxon>
        <taxon>Laterata</taxon>
        <taxon>Lacertibaenia</taxon>
        <taxon>Lacertidae</taxon>
        <taxon>Podarcis</taxon>
    </lineage>
</organism>
<keyword evidence="2" id="KW-1185">Reference proteome</keyword>
<reference evidence="1" key="2">
    <citation type="submission" date="2025-08" db="UniProtKB">
        <authorList>
            <consortium name="Ensembl"/>
        </authorList>
    </citation>
    <scope>IDENTIFICATION</scope>
</reference>
<reference evidence="1 2" key="1">
    <citation type="journal article" date="2019" name="Proc. Natl. Acad. Sci. U.S.A.">
        <title>Regulatory changes in pterin and carotenoid genes underlie balanced color polymorphisms in the wall lizard.</title>
        <authorList>
            <person name="Andrade P."/>
            <person name="Pinho C."/>
            <person name="Perez I de Lanuza G."/>
            <person name="Afonso S."/>
            <person name="Brejcha J."/>
            <person name="Rubin C.J."/>
            <person name="Wallerman O."/>
            <person name="Pereira P."/>
            <person name="Sabatino S.J."/>
            <person name="Bellati A."/>
            <person name="Pellitteri-Rosa D."/>
            <person name="Bosakova Z."/>
            <person name="Bunikis I."/>
            <person name="Carretero M.A."/>
            <person name="Feiner N."/>
            <person name="Marsik P."/>
            <person name="Pauperio F."/>
            <person name="Salvi D."/>
            <person name="Soler L."/>
            <person name="While G.M."/>
            <person name="Uller T."/>
            <person name="Font E."/>
            <person name="Andersson L."/>
            <person name="Carneiro M."/>
        </authorList>
    </citation>
    <scope>NUCLEOTIDE SEQUENCE</scope>
</reference>
<dbReference type="AlphaFoldDB" id="A0A670HQW3"/>
<proteinExistence type="predicted"/>
<evidence type="ECO:0000313" key="2">
    <source>
        <dbReference type="Proteomes" id="UP000472272"/>
    </source>
</evidence>
<dbReference type="InterPro" id="IPR036811">
    <property type="entry name" value="Ubol_cytC_Rdtase_hinge_dom_sf"/>
</dbReference>
<evidence type="ECO:0008006" key="3">
    <source>
        <dbReference type="Google" id="ProtNLM"/>
    </source>
</evidence>
<reference evidence="1" key="3">
    <citation type="submission" date="2025-09" db="UniProtKB">
        <authorList>
            <consortium name="Ensembl"/>
        </authorList>
    </citation>
    <scope>IDENTIFICATION</scope>
</reference>
<dbReference type="Gene3D" id="1.10.287.20">
    <property type="entry name" value="Ubiquinol-cytochrome C reductase hinge domain"/>
    <property type="match status" value="1"/>
</dbReference>
<name>A0A670HQW3_PODMU</name>
<accession>A0A670HQW3</accession>
<dbReference type="Proteomes" id="UP000472272">
    <property type="component" value="Chromosome 2"/>
</dbReference>
<evidence type="ECO:0000313" key="1">
    <source>
        <dbReference type="Ensembl" id="ENSPMRP00000001936.1"/>
    </source>
</evidence>
<protein>
    <recommendedName>
        <fullName evidence="3">Ubiquinol-cytochrome C reductase hinge domain-containing protein</fullName>
    </recommendedName>
</protein>